<comment type="caution">
    <text evidence="2">The sequence shown here is derived from an EMBL/GenBank/DDBJ whole genome shotgun (WGS) entry which is preliminary data.</text>
</comment>
<proteinExistence type="predicted"/>
<dbReference type="EMBL" id="BLZH01000003">
    <property type="protein sequence ID" value="GFP53808.1"/>
    <property type="molecule type" value="Genomic_DNA"/>
</dbReference>
<dbReference type="AlphaFoldDB" id="A0A6V8QRR5"/>
<sequence length="103" mass="11285">MERRLRPLIGRREDDAPQNTSDPSPPARRVAVPELHSQRLLPILVSQSGFRWPKTRAQEGRTQGKTLEDRQGGGSFVRSSMQSAPAWYLSASAGQARAASTGT</sequence>
<feature type="compositionally biased region" description="Basic and acidic residues" evidence="1">
    <location>
        <begin position="1"/>
        <end position="15"/>
    </location>
</feature>
<feature type="region of interest" description="Disordered" evidence="1">
    <location>
        <begin position="52"/>
        <end position="79"/>
    </location>
</feature>
<organism evidence="2 3">
    <name type="scientific">Trichoderma asperellum</name>
    <name type="common">Filamentous fungus</name>
    <dbReference type="NCBI Taxonomy" id="101201"/>
    <lineage>
        <taxon>Eukaryota</taxon>
        <taxon>Fungi</taxon>
        <taxon>Dikarya</taxon>
        <taxon>Ascomycota</taxon>
        <taxon>Pezizomycotina</taxon>
        <taxon>Sordariomycetes</taxon>
        <taxon>Hypocreomycetidae</taxon>
        <taxon>Hypocreales</taxon>
        <taxon>Hypocreaceae</taxon>
        <taxon>Trichoderma</taxon>
    </lineage>
</organism>
<protein>
    <submittedName>
        <fullName evidence="2">Uncharacterized protein</fullName>
    </submittedName>
</protein>
<accession>A0A6V8QRR5</accession>
<dbReference type="Proteomes" id="UP000517252">
    <property type="component" value="Unassembled WGS sequence"/>
</dbReference>
<name>A0A6V8QRR5_TRIAP</name>
<evidence type="ECO:0000313" key="2">
    <source>
        <dbReference type="EMBL" id="GFP53808.1"/>
    </source>
</evidence>
<feature type="region of interest" description="Disordered" evidence="1">
    <location>
        <begin position="1"/>
        <end position="29"/>
    </location>
</feature>
<reference evidence="2 3" key="1">
    <citation type="submission" date="2020-07" db="EMBL/GenBank/DDBJ databases">
        <title>Trichoderma asperellum IC-1 whole genome shotgun sequence.</title>
        <authorList>
            <person name="Kanamasa S."/>
            <person name="Takahashi H."/>
        </authorList>
    </citation>
    <scope>NUCLEOTIDE SEQUENCE [LARGE SCALE GENOMIC DNA]</scope>
    <source>
        <strain evidence="2 3">IC-1</strain>
    </source>
</reference>
<evidence type="ECO:0000256" key="1">
    <source>
        <dbReference type="SAM" id="MobiDB-lite"/>
    </source>
</evidence>
<gene>
    <name evidence="2" type="ORF">TASIC1_0003018600</name>
</gene>
<evidence type="ECO:0000313" key="3">
    <source>
        <dbReference type="Proteomes" id="UP000517252"/>
    </source>
</evidence>